<organism evidence="2 3">
    <name type="scientific">Marine Group I thaumarchaeote</name>
    <dbReference type="NCBI Taxonomy" id="2511932"/>
    <lineage>
        <taxon>Archaea</taxon>
        <taxon>Nitrososphaerota</taxon>
        <taxon>Marine Group I</taxon>
    </lineage>
</organism>
<dbReference type="InterPro" id="IPR011008">
    <property type="entry name" value="Dimeric_a/b-barrel"/>
</dbReference>
<sequence length="177" mass="19873">MVKAYVLIVNESGTEDSVISNLKNIPSITDAFGTFGTWDILTKLVSSNEENIQHDISKGIRKISNIRSTLTLIVDEKLGFLKTNEIEQKILDNYMAKAFITIHCSKSDEYSVIKNLEEIPEVVEVNVLVGHNKLICKIMSPTYNDISEIVSKKVRKIQGIKSTNTINVINNQGFSRK</sequence>
<feature type="domain" description="Transcription regulator AsnC/Lrp ligand binding" evidence="1">
    <location>
        <begin position="100"/>
        <end position="170"/>
    </location>
</feature>
<evidence type="ECO:0000313" key="2">
    <source>
        <dbReference type="EMBL" id="NWK08844.1"/>
    </source>
</evidence>
<dbReference type="InterPro" id="IPR019887">
    <property type="entry name" value="Tscrpt_reg_AsnC/Lrp_C"/>
</dbReference>
<comment type="caution">
    <text evidence="2">The sequence shown here is derived from an EMBL/GenBank/DDBJ whole genome shotgun (WGS) entry which is preliminary data.</text>
</comment>
<reference evidence="2 3" key="1">
    <citation type="journal article" date="2019" name="Environ. Microbiol.">
        <title>Genomics insights into ecotype formation of ammonia-oxidizing archaea in the deep ocean.</title>
        <authorList>
            <person name="Wang Y."/>
            <person name="Huang J.M."/>
            <person name="Cui G.J."/>
            <person name="Nunoura T."/>
            <person name="Takaki Y."/>
            <person name="Li W.L."/>
            <person name="Li J."/>
            <person name="Gao Z.M."/>
            <person name="Takai K."/>
            <person name="Zhang A.Q."/>
            <person name="Stepanauskas R."/>
        </authorList>
    </citation>
    <scope>NUCLEOTIDE SEQUENCE [LARGE SCALE GENOMIC DNA]</scope>
    <source>
        <strain evidence="2 3">D1a</strain>
    </source>
</reference>
<dbReference type="Pfam" id="PF01037">
    <property type="entry name" value="AsnC_trans_reg"/>
    <property type="match status" value="2"/>
</dbReference>
<feature type="domain" description="Transcription regulator AsnC/Lrp ligand binding" evidence="1">
    <location>
        <begin position="15"/>
        <end position="74"/>
    </location>
</feature>
<dbReference type="SUPFAM" id="SSF54909">
    <property type="entry name" value="Dimeric alpha+beta barrel"/>
    <property type="match status" value="2"/>
</dbReference>
<dbReference type="PANTHER" id="PTHR43413:SF6">
    <property type="entry name" value="REGULATORY PROTEIN ASNC"/>
    <property type="match status" value="1"/>
</dbReference>
<name>A0A7K4P0L0_9ARCH</name>
<accession>A0A7K4P0L0</accession>
<protein>
    <submittedName>
        <fullName evidence="2">Lrp/AsnC ligand binding domain-containing protein</fullName>
    </submittedName>
</protein>
<dbReference type="EMBL" id="JACATJ010000004">
    <property type="protein sequence ID" value="NWK08844.1"/>
    <property type="molecule type" value="Genomic_DNA"/>
</dbReference>
<dbReference type="PANTHER" id="PTHR43413">
    <property type="entry name" value="TRANSCRIPTIONAL REGULATOR, ASNC FAMILY"/>
    <property type="match status" value="1"/>
</dbReference>
<gene>
    <name evidence="2" type="ORF">HX852_03535</name>
</gene>
<dbReference type="Gene3D" id="3.30.70.920">
    <property type="match status" value="2"/>
</dbReference>
<evidence type="ECO:0000259" key="1">
    <source>
        <dbReference type="Pfam" id="PF01037"/>
    </source>
</evidence>
<dbReference type="InterPro" id="IPR050684">
    <property type="entry name" value="HTH-Siroheme_Decarb"/>
</dbReference>
<dbReference type="AlphaFoldDB" id="A0A7K4P0L0"/>
<proteinExistence type="predicted"/>
<evidence type="ECO:0000313" key="3">
    <source>
        <dbReference type="Proteomes" id="UP000549797"/>
    </source>
</evidence>
<dbReference type="Proteomes" id="UP000549797">
    <property type="component" value="Unassembled WGS sequence"/>
</dbReference>